<protein>
    <submittedName>
        <fullName evidence="1">Fibronectin type III and SPRY domain-containing protein 2</fullName>
    </submittedName>
</protein>
<reference evidence="1 2" key="1">
    <citation type="journal article" date="2019" name="Genome Biol. Evol.">
        <title>Whole-Genome Sequencing of the Giant Devil Catfish, Bagarius yarrelli.</title>
        <authorList>
            <person name="Jiang W."/>
            <person name="Lv Y."/>
            <person name="Cheng L."/>
            <person name="Yang K."/>
            <person name="Chao B."/>
            <person name="Wang X."/>
            <person name="Li Y."/>
            <person name="Pan X."/>
            <person name="You X."/>
            <person name="Zhang Y."/>
            <person name="Yang J."/>
            <person name="Li J."/>
            <person name="Zhang X."/>
            <person name="Liu S."/>
            <person name="Sun C."/>
            <person name="Yang J."/>
            <person name="Shi Q."/>
        </authorList>
    </citation>
    <scope>NUCLEOTIDE SEQUENCE [LARGE SCALE GENOMIC DNA]</scope>
    <source>
        <strain evidence="1">JWS20170419001</strain>
        <tissue evidence="1">Muscle</tissue>
    </source>
</reference>
<keyword evidence="2" id="KW-1185">Reference proteome</keyword>
<dbReference type="AlphaFoldDB" id="A0A556VUC8"/>
<evidence type="ECO:0000313" key="2">
    <source>
        <dbReference type="Proteomes" id="UP000319801"/>
    </source>
</evidence>
<gene>
    <name evidence="1" type="ORF">Baya_15973</name>
</gene>
<dbReference type="Proteomes" id="UP000319801">
    <property type="component" value="Unassembled WGS sequence"/>
</dbReference>
<organism evidence="1 2">
    <name type="scientific">Bagarius yarrelli</name>
    <name type="common">Goonch</name>
    <name type="synonym">Bagrus yarrelli</name>
    <dbReference type="NCBI Taxonomy" id="175774"/>
    <lineage>
        <taxon>Eukaryota</taxon>
        <taxon>Metazoa</taxon>
        <taxon>Chordata</taxon>
        <taxon>Craniata</taxon>
        <taxon>Vertebrata</taxon>
        <taxon>Euteleostomi</taxon>
        <taxon>Actinopterygii</taxon>
        <taxon>Neopterygii</taxon>
        <taxon>Teleostei</taxon>
        <taxon>Ostariophysi</taxon>
        <taxon>Siluriformes</taxon>
        <taxon>Sisoridae</taxon>
        <taxon>Sisorinae</taxon>
        <taxon>Bagarius</taxon>
    </lineage>
</organism>
<comment type="caution">
    <text evidence="1">The sequence shown here is derived from an EMBL/GenBank/DDBJ whole genome shotgun (WGS) entry which is preliminary data.</text>
</comment>
<name>A0A556VUC8_BAGYA</name>
<evidence type="ECO:0000313" key="1">
    <source>
        <dbReference type="EMBL" id="TTP59340.1"/>
    </source>
</evidence>
<dbReference type="OrthoDB" id="6232067at2759"/>
<accession>A0A556VUC8</accession>
<dbReference type="EMBL" id="VCAZ01000260">
    <property type="protein sequence ID" value="TTP59340.1"/>
    <property type="molecule type" value="Genomic_DNA"/>
</dbReference>
<sequence length="67" mass="7769">MSLAQRFKENSAALLDEKKLKLEALYGQLLSCGDALTASKELIERSQELHRCEDKRVFLQVNRKQIY</sequence>
<proteinExistence type="predicted"/>